<sequence length="191" mass="22690">MSLNIKNIYIFLHFKDKLKEEGTTDKENIKDEEYELTIQDDTFSVSDELKVLEGELEEVEQLEASMRAGNTLKNAGDVFKDTGLNCKLNGALGKEMKKDERRKKRETKKEEKRQKKLDREEEMIVKKYTKRIEMIMERYNKADKVQRKKDEKRRKQVEKHERKAQKNTVTSSILSFFRMFSCKKRQGKAVV</sequence>
<name>A0A8S3Q1T7_MYTED</name>
<evidence type="ECO:0000313" key="3">
    <source>
        <dbReference type="Proteomes" id="UP000683360"/>
    </source>
</evidence>
<dbReference type="AlphaFoldDB" id="A0A8S3Q1T7"/>
<feature type="region of interest" description="Disordered" evidence="1">
    <location>
        <begin position="142"/>
        <end position="168"/>
    </location>
</feature>
<proteinExistence type="predicted"/>
<gene>
    <name evidence="2" type="ORF">MEDL_5278</name>
</gene>
<comment type="caution">
    <text evidence="2">The sequence shown here is derived from an EMBL/GenBank/DDBJ whole genome shotgun (WGS) entry which is preliminary data.</text>
</comment>
<dbReference type="Proteomes" id="UP000683360">
    <property type="component" value="Unassembled WGS sequence"/>
</dbReference>
<accession>A0A8S3Q1T7</accession>
<reference evidence="2" key="1">
    <citation type="submission" date="2021-03" db="EMBL/GenBank/DDBJ databases">
        <authorList>
            <person name="Bekaert M."/>
        </authorList>
    </citation>
    <scope>NUCLEOTIDE SEQUENCE</scope>
</reference>
<feature type="compositionally biased region" description="Basic and acidic residues" evidence="1">
    <location>
        <begin position="107"/>
        <end position="117"/>
    </location>
</feature>
<feature type="region of interest" description="Disordered" evidence="1">
    <location>
        <begin position="90"/>
        <end position="117"/>
    </location>
</feature>
<organism evidence="2 3">
    <name type="scientific">Mytilus edulis</name>
    <name type="common">Blue mussel</name>
    <dbReference type="NCBI Taxonomy" id="6550"/>
    <lineage>
        <taxon>Eukaryota</taxon>
        <taxon>Metazoa</taxon>
        <taxon>Spiralia</taxon>
        <taxon>Lophotrochozoa</taxon>
        <taxon>Mollusca</taxon>
        <taxon>Bivalvia</taxon>
        <taxon>Autobranchia</taxon>
        <taxon>Pteriomorphia</taxon>
        <taxon>Mytilida</taxon>
        <taxon>Mytiloidea</taxon>
        <taxon>Mytilidae</taxon>
        <taxon>Mytilinae</taxon>
        <taxon>Mytilus</taxon>
    </lineage>
</organism>
<keyword evidence="3" id="KW-1185">Reference proteome</keyword>
<evidence type="ECO:0000256" key="1">
    <source>
        <dbReference type="SAM" id="MobiDB-lite"/>
    </source>
</evidence>
<protein>
    <submittedName>
        <fullName evidence="2">Uncharacterized protein</fullName>
    </submittedName>
</protein>
<feature type="compositionally biased region" description="Basic residues" evidence="1">
    <location>
        <begin position="150"/>
        <end position="165"/>
    </location>
</feature>
<dbReference type="EMBL" id="CAJPWZ010000307">
    <property type="protein sequence ID" value="CAG2189908.1"/>
    <property type="molecule type" value="Genomic_DNA"/>
</dbReference>
<evidence type="ECO:0000313" key="2">
    <source>
        <dbReference type="EMBL" id="CAG2189908.1"/>
    </source>
</evidence>